<dbReference type="GO" id="GO:0004553">
    <property type="term" value="F:hydrolase activity, hydrolyzing O-glycosyl compounds"/>
    <property type="evidence" value="ECO:0007669"/>
    <property type="project" value="TreeGrafter"/>
</dbReference>
<dbReference type="PANTHER" id="PTHR12631:SF10">
    <property type="entry name" value="BETA-XYLOSIDASE-LIKE PROTEIN-RELATED"/>
    <property type="match status" value="1"/>
</dbReference>
<protein>
    <submittedName>
        <fullName evidence="2">Uncharacterized protein</fullName>
    </submittedName>
</protein>
<dbReference type="InterPro" id="IPR017853">
    <property type="entry name" value="GH"/>
</dbReference>
<accession>A0A7M2SX91</accession>
<feature type="compositionally biased region" description="Low complexity" evidence="1">
    <location>
        <begin position="657"/>
        <end position="671"/>
    </location>
</feature>
<dbReference type="RefSeq" id="WP_194049386.1">
    <property type="nucleotide sequence ID" value="NZ_CP063373.1"/>
</dbReference>
<dbReference type="PANTHER" id="PTHR12631">
    <property type="entry name" value="ALPHA-L-IDURONIDASE"/>
    <property type="match status" value="1"/>
</dbReference>
<dbReference type="KEGG" id="sfeu:IM697_21865"/>
<dbReference type="InterPro" id="IPR006311">
    <property type="entry name" value="TAT_signal"/>
</dbReference>
<dbReference type="SUPFAM" id="SSF51445">
    <property type="entry name" value="(Trans)glycosidases"/>
    <property type="match status" value="1"/>
</dbReference>
<organism evidence="2 3">
    <name type="scientific">Streptomyces ferrugineus</name>
    <dbReference type="NCBI Taxonomy" id="1413221"/>
    <lineage>
        <taxon>Bacteria</taxon>
        <taxon>Bacillati</taxon>
        <taxon>Actinomycetota</taxon>
        <taxon>Actinomycetes</taxon>
        <taxon>Kitasatosporales</taxon>
        <taxon>Streptomycetaceae</taxon>
        <taxon>Streptomyces</taxon>
    </lineage>
</organism>
<dbReference type="Proteomes" id="UP000594205">
    <property type="component" value="Chromosome"/>
</dbReference>
<reference evidence="2 3" key="1">
    <citation type="submission" date="2020-10" db="EMBL/GenBank/DDBJ databases">
        <title>Streptomyces ferrugineus complate genome analysis.</title>
        <authorList>
            <person name="Anwar N."/>
        </authorList>
    </citation>
    <scope>NUCLEOTIDE SEQUENCE [LARGE SCALE GENOMIC DNA]</scope>
    <source>
        <strain evidence="2 3">CCTCC AA2014009</strain>
    </source>
</reference>
<dbReference type="Gene3D" id="3.20.20.80">
    <property type="entry name" value="Glycosidases"/>
    <property type="match status" value="1"/>
</dbReference>
<sequence length="798" mass="86350">MGIDRRAMVKAGLAAGAAVATAGAGRQGAAAGGGVIELRGGDAVRGTIPRRRGRLELDARERPGEGWFAEYEVTAASAAAAGTYRLVATATVPVEHPQVAQIGSYVSLGVNGEPCREVAHSQPHWYEAEHAGGDLCRAVWRDVELHQGSNTLTVRVEEQAVLDDRMAYRLRLERLTLTRVPVQVAEVEWDGGALRLRLNGRATEPLRVPCRVTDYFGAEVVATEAAFAVGRRTAVLRLPELPAGHYRVRAGGLLTRFAVLSEHRAVPGAADRFGVNAFALSLIPPSRLDRFAEQLRAMGAGYVRGGAPWPVVEPRRGSYDTTSHDRVTAAFRAHGLRTLEVVSAPPEWAMTVRSLPLPDDLRDAYRYGRHLARHAQGSDVVQVSNEPDVDDTRSTGDVHAAYVKALALGLRAAPDGPTVLLPGIAEAGSPFQRLMLLSEVARYADAWAFHGYPDPAEQHNPQFPAAAQEQHELLRAHGWEGMPAWMTESGVFLTVPQGHEPTADQERAQARYLVRSLVQGLAEGNARQLWFDGPPTHDEGVWFSLLARDFSPLAAYSAHAALAGLLGEARFQRPLPDVAGYVFADGRGHTVTVVWADAPQDAEHEIPVPAGRVRVYDVMGRHRETAHTTGAVRLRLTPDPLYLVADGSARAAHTDVSGPSAGSAGSIGSAGPPRPSAADHVVLNQRWPGRNAAPGKDNGDAPPPHGYRLGRTTRMTLEIYNFADRDQYVELRARVDEGWEVSAAQQTAVRVPAQDRTRVAFTIRAGSRVRTGRDHTLAIEATADGRRVTPSVSWIQRR</sequence>
<evidence type="ECO:0000313" key="3">
    <source>
        <dbReference type="Proteomes" id="UP000594205"/>
    </source>
</evidence>
<evidence type="ECO:0000313" key="2">
    <source>
        <dbReference type="EMBL" id="QOV40804.1"/>
    </source>
</evidence>
<gene>
    <name evidence="2" type="ORF">IM697_21865</name>
</gene>
<feature type="region of interest" description="Disordered" evidence="1">
    <location>
        <begin position="652"/>
        <end position="709"/>
    </location>
</feature>
<name>A0A7M2SX91_9ACTN</name>
<dbReference type="PROSITE" id="PS51318">
    <property type="entry name" value="TAT"/>
    <property type="match status" value="1"/>
</dbReference>
<proteinExistence type="predicted"/>
<dbReference type="InterPro" id="IPR051923">
    <property type="entry name" value="Glycosyl_Hydrolase_39"/>
</dbReference>
<dbReference type="EMBL" id="CP063373">
    <property type="protein sequence ID" value="QOV40804.1"/>
    <property type="molecule type" value="Genomic_DNA"/>
</dbReference>
<dbReference type="AlphaFoldDB" id="A0A7M2SX91"/>
<keyword evidence="3" id="KW-1185">Reference proteome</keyword>
<evidence type="ECO:0000256" key="1">
    <source>
        <dbReference type="SAM" id="MobiDB-lite"/>
    </source>
</evidence>